<keyword evidence="2" id="KW-1185">Reference proteome</keyword>
<evidence type="ECO:0000313" key="2">
    <source>
        <dbReference type="Proteomes" id="UP000037136"/>
    </source>
</evidence>
<protein>
    <recommendedName>
        <fullName evidence="3">SnoaL-like domain-containing protein</fullName>
    </recommendedName>
</protein>
<name>A0A2A9PEY1_OPHUN</name>
<accession>A0A2A9PEY1</accession>
<reference evidence="1 2" key="1">
    <citation type="journal article" date="2015" name="BMC Genomics">
        <title>Gene expression during zombie ant biting behavior reflects the complexity underlying fungal parasitic behavioral manipulation.</title>
        <authorList>
            <person name="de Bekker C."/>
            <person name="Ohm R.A."/>
            <person name="Loreto R.G."/>
            <person name="Sebastian A."/>
            <person name="Albert I."/>
            <person name="Merrow M."/>
            <person name="Brachmann A."/>
            <person name="Hughes D.P."/>
        </authorList>
    </citation>
    <scope>NUCLEOTIDE SEQUENCE [LARGE SCALE GENOMIC DNA]</scope>
    <source>
        <strain evidence="1 2">SC16a</strain>
    </source>
</reference>
<evidence type="ECO:0008006" key="3">
    <source>
        <dbReference type="Google" id="ProtNLM"/>
    </source>
</evidence>
<dbReference type="PANTHER" id="PTHR39401:SF1">
    <property type="entry name" value="SNOAL-LIKE DOMAIN-CONTAINING PROTEIN"/>
    <property type="match status" value="1"/>
</dbReference>
<evidence type="ECO:0000313" key="1">
    <source>
        <dbReference type="EMBL" id="PFH59453.1"/>
    </source>
</evidence>
<dbReference type="OrthoDB" id="3468019at2759"/>
<dbReference type="SUPFAM" id="SSF54427">
    <property type="entry name" value="NTF2-like"/>
    <property type="match status" value="1"/>
</dbReference>
<gene>
    <name evidence="1" type="ORF">XA68_12308</name>
</gene>
<dbReference type="Proteomes" id="UP000037136">
    <property type="component" value="Unassembled WGS sequence"/>
</dbReference>
<sequence>MSTTTEDGYAATYPEQDSAVTAEMKTMLTNFYRTSDRAEANEEWIDYFTQDARVIMDGEEAVGKEEIRELRRKMWTKARERKHSVARVFPGRFDAEGDWEAMLMGEVRLRIGEGDESLVTAVVPWAAHAVLRREGDGQWRFARYRVWLQWHGSASRWVGETGS</sequence>
<dbReference type="PANTHER" id="PTHR39401">
    <property type="entry name" value="SNOAL-LIKE DOMAIN-CONTAINING PROTEIN"/>
    <property type="match status" value="1"/>
</dbReference>
<dbReference type="AlphaFoldDB" id="A0A2A9PEY1"/>
<comment type="caution">
    <text evidence="1">The sequence shown here is derived from an EMBL/GenBank/DDBJ whole genome shotgun (WGS) entry which is preliminary data.</text>
</comment>
<reference evidence="1 2" key="2">
    <citation type="journal article" date="2017" name="Sci. Rep.">
        <title>Ant-infecting Ophiocordyceps genomes reveal a high diversity of potential behavioral manipulation genes and a possible major role for enterotoxins.</title>
        <authorList>
            <person name="de Bekker C."/>
            <person name="Ohm R.A."/>
            <person name="Evans H.C."/>
            <person name="Brachmann A."/>
            <person name="Hughes D.P."/>
        </authorList>
    </citation>
    <scope>NUCLEOTIDE SEQUENCE [LARGE SCALE GENOMIC DNA]</scope>
    <source>
        <strain evidence="1 2">SC16a</strain>
    </source>
</reference>
<dbReference type="Gene3D" id="3.10.450.50">
    <property type="match status" value="1"/>
</dbReference>
<dbReference type="EMBL" id="LAZP02000198">
    <property type="protein sequence ID" value="PFH59453.1"/>
    <property type="molecule type" value="Genomic_DNA"/>
</dbReference>
<dbReference type="STRING" id="268505.A0A2A9PEY1"/>
<organism evidence="1 2">
    <name type="scientific">Ophiocordyceps unilateralis</name>
    <name type="common">Zombie-ant fungus</name>
    <name type="synonym">Torrubia unilateralis</name>
    <dbReference type="NCBI Taxonomy" id="268505"/>
    <lineage>
        <taxon>Eukaryota</taxon>
        <taxon>Fungi</taxon>
        <taxon>Dikarya</taxon>
        <taxon>Ascomycota</taxon>
        <taxon>Pezizomycotina</taxon>
        <taxon>Sordariomycetes</taxon>
        <taxon>Hypocreomycetidae</taxon>
        <taxon>Hypocreales</taxon>
        <taxon>Ophiocordycipitaceae</taxon>
        <taxon>Ophiocordyceps</taxon>
    </lineage>
</organism>
<proteinExistence type="predicted"/>
<dbReference type="InterPro" id="IPR032710">
    <property type="entry name" value="NTF2-like_dom_sf"/>
</dbReference>